<dbReference type="Gene3D" id="3.20.20.80">
    <property type="entry name" value="Glycosidases"/>
    <property type="match status" value="1"/>
</dbReference>
<dbReference type="GO" id="GO:0005975">
    <property type="term" value="P:carbohydrate metabolic process"/>
    <property type="evidence" value="ECO:0007669"/>
    <property type="project" value="InterPro"/>
</dbReference>
<evidence type="ECO:0000313" key="4">
    <source>
        <dbReference type="Proteomes" id="UP000836841"/>
    </source>
</evidence>
<evidence type="ECO:0000256" key="2">
    <source>
        <dbReference type="RuleBase" id="RU003690"/>
    </source>
</evidence>
<name>A0AAU9TBW4_THLAR</name>
<dbReference type="Proteomes" id="UP000836841">
    <property type="component" value="Unassembled WGS sequence"/>
</dbReference>
<proteinExistence type="inferred from homology"/>
<evidence type="ECO:0000256" key="1">
    <source>
        <dbReference type="ARBA" id="ARBA00010838"/>
    </source>
</evidence>
<dbReference type="InterPro" id="IPR017853">
    <property type="entry name" value="GH"/>
</dbReference>
<dbReference type="EMBL" id="CAJVSB020000918">
    <property type="protein sequence ID" value="CAH2080561.1"/>
    <property type="molecule type" value="Genomic_DNA"/>
</dbReference>
<dbReference type="InterPro" id="IPR001360">
    <property type="entry name" value="Glyco_hydro_1"/>
</dbReference>
<evidence type="ECO:0000313" key="3">
    <source>
        <dbReference type="EMBL" id="CAH2080561.1"/>
    </source>
</evidence>
<dbReference type="PANTHER" id="PTHR10353:SF154">
    <property type="entry name" value="BETA-GLUCOSIDASE 9-RELATED"/>
    <property type="match status" value="1"/>
</dbReference>
<protein>
    <recommendedName>
        <fullName evidence="5">Beta-glucosidase</fullName>
    </recommendedName>
</protein>
<dbReference type="PRINTS" id="PR00131">
    <property type="entry name" value="GLHYDRLASE1"/>
</dbReference>
<dbReference type="AlphaFoldDB" id="A0AAU9TBW4"/>
<comment type="similarity">
    <text evidence="1 2">Belongs to the glycosyl hydrolase 1 family.</text>
</comment>
<comment type="caution">
    <text evidence="3">The sequence shown here is derived from an EMBL/GenBank/DDBJ whole genome shotgun (WGS) entry which is preliminary data.</text>
</comment>
<gene>
    <name evidence="3" type="ORF">TAV2_LOCUS26262</name>
</gene>
<dbReference type="Pfam" id="PF00232">
    <property type="entry name" value="Glyco_hydro_1"/>
    <property type="match status" value="1"/>
</dbReference>
<dbReference type="PANTHER" id="PTHR10353">
    <property type="entry name" value="GLYCOSYL HYDROLASE"/>
    <property type="match status" value="1"/>
</dbReference>
<keyword evidence="4" id="KW-1185">Reference proteome</keyword>
<dbReference type="SUPFAM" id="SSF51445">
    <property type="entry name" value="(Trans)glycosidases"/>
    <property type="match status" value="1"/>
</dbReference>
<sequence length="136" mass="15851">MECLLAGGFDQIYVYPAGLLKVLQHMKLAYKNPKIFITENGYPDKRNDSIPIETALQDDKRIMVIQEHLYYVKNAISDGVNVKGYFVWSIVDGMEMNSNYSIRFGLCYVDYLDNYKHYPKKSITWYRKLITNETSG</sequence>
<accession>A0AAU9TBW4</accession>
<dbReference type="GO" id="GO:0008422">
    <property type="term" value="F:beta-glucosidase activity"/>
    <property type="evidence" value="ECO:0007669"/>
    <property type="project" value="TreeGrafter"/>
</dbReference>
<reference evidence="3 4" key="1">
    <citation type="submission" date="2022-03" db="EMBL/GenBank/DDBJ databases">
        <authorList>
            <person name="Nunn A."/>
            <person name="Chopra R."/>
            <person name="Nunn A."/>
            <person name="Contreras Garrido A."/>
        </authorList>
    </citation>
    <scope>NUCLEOTIDE SEQUENCE [LARGE SCALE GENOMIC DNA]</scope>
</reference>
<organism evidence="3 4">
    <name type="scientific">Thlaspi arvense</name>
    <name type="common">Field penny-cress</name>
    <dbReference type="NCBI Taxonomy" id="13288"/>
    <lineage>
        <taxon>Eukaryota</taxon>
        <taxon>Viridiplantae</taxon>
        <taxon>Streptophyta</taxon>
        <taxon>Embryophyta</taxon>
        <taxon>Tracheophyta</taxon>
        <taxon>Spermatophyta</taxon>
        <taxon>Magnoliopsida</taxon>
        <taxon>eudicotyledons</taxon>
        <taxon>Gunneridae</taxon>
        <taxon>Pentapetalae</taxon>
        <taxon>rosids</taxon>
        <taxon>malvids</taxon>
        <taxon>Brassicales</taxon>
        <taxon>Brassicaceae</taxon>
        <taxon>Thlaspideae</taxon>
        <taxon>Thlaspi</taxon>
    </lineage>
</organism>
<evidence type="ECO:0008006" key="5">
    <source>
        <dbReference type="Google" id="ProtNLM"/>
    </source>
</evidence>